<evidence type="ECO:0000313" key="2">
    <source>
        <dbReference type="Proteomes" id="UP000198983"/>
    </source>
</evidence>
<organism evidence="1 2">
    <name type="scientific">Actinopolymorpha singaporensis</name>
    <dbReference type="NCBI Taxonomy" id="117157"/>
    <lineage>
        <taxon>Bacteria</taxon>
        <taxon>Bacillati</taxon>
        <taxon>Actinomycetota</taxon>
        <taxon>Actinomycetes</taxon>
        <taxon>Propionibacteriales</taxon>
        <taxon>Actinopolymorphaceae</taxon>
        <taxon>Actinopolymorpha</taxon>
    </lineage>
</organism>
<dbReference type="OrthoDB" id="3825084at2"/>
<keyword evidence="2" id="KW-1185">Reference proteome</keyword>
<name>A0A1H1VSC8_9ACTN</name>
<dbReference type="EMBL" id="LT629732">
    <property type="protein sequence ID" value="SDS87868.1"/>
    <property type="molecule type" value="Genomic_DNA"/>
</dbReference>
<dbReference type="Proteomes" id="UP000198983">
    <property type="component" value="Chromosome I"/>
</dbReference>
<evidence type="ECO:0000313" key="1">
    <source>
        <dbReference type="EMBL" id="SDS87868.1"/>
    </source>
</evidence>
<proteinExistence type="predicted"/>
<dbReference type="AlphaFoldDB" id="A0A1H1VSC8"/>
<dbReference type="RefSeq" id="WP_092655299.1">
    <property type="nucleotide sequence ID" value="NZ_LT629732.1"/>
</dbReference>
<reference evidence="1 2" key="1">
    <citation type="submission" date="2016-10" db="EMBL/GenBank/DDBJ databases">
        <authorList>
            <person name="de Groot N.N."/>
        </authorList>
    </citation>
    <scope>NUCLEOTIDE SEQUENCE [LARGE SCALE GENOMIC DNA]</scope>
    <source>
        <strain evidence="1 2">DSM 22024</strain>
    </source>
</reference>
<gene>
    <name evidence="1" type="ORF">SAMN04489717_4195</name>
</gene>
<sequence>MRDHRLLLTVLVLPGLLAVLTTAAVAVTGYRPGPATPQAPAPDPCTGPTGAVAGDVVHLEDAGGRAGGWSCPAPEAAVNAKEALTLRHGPVMAALLVKYGDRYCLPVGCWTRLSQERAEGDFTIRYGIEDHGRRVTLGTVTFFVEDWIDGPRIISRRQVLTARGLGIRDVGVEGERMYLSGRCRQGCAIGHGRTYAYRGLPVDRTQDGRFAWAGPAYEGEAEVAYGTVVHEFTWHDTTGRPGRWFFWVKGVTVLREDDGVFLYASPDRLPGSPYQTSWRPD</sequence>
<dbReference type="STRING" id="117157.SAMN04489717_4195"/>
<protein>
    <submittedName>
        <fullName evidence="1">Uncharacterized protein</fullName>
    </submittedName>
</protein>
<accession>A0A1H1VSC8</accession>